<dbReference type="Proteomes" id="UP001229251">
    <property type="component" value="Unassembled WGS sequence"/>
</dbReference>
<proteinExistence type="predicted"/>
<sequence length="70" mass="8296">MEEFINLVGNFGFPIALVIYFLARFEKKIDQLTHSLEILAQQINNILVRDQINKGYHNREDSYEKKNIQI</sequence>
<dbReference type="EMBL" id="JASOOE010000007">
    <property type="protein sequence ID" value="MDK7187276.1"/>
    <property type="molecule type" value="Genomic_DNA"/>
</dbReference>
<dbReference type="InterPro" id="IPR024419">
    <property type="entry name" value="YvrJ"/>
</dbReference>
<keyword evidence="1" id="KW-0472">Membrane</keyword>
<organism evidence="2 3">
    <name type="scientific">Facklamia hominis</name>
    <dbReference type="NCBI Taxonomy" id="178214"/>
    <lineage>
        <taxon>Bacteria</taxon>
        <taxon>Bacillati</taxon>
        <taxon>Bacillota</taxon>
        <taxon>Bacilli</taxon>
        <taxon>Lactobacillales</taxon>
        <taxon>Aerococcaceae</taxon>
        <taxon>Facklamia</taxon>
    </lineage>
</organism>
<comment type="caution">
    <text evidence="2">The sequence shown here is derived from an EMBL/GenBank/DDBJ whole genome shotgun (WGS) entry which is preliminary data.</text>
</comment>
<gene>
    <name evidence="2" type="ORF">QP433_04715</name>
</gene>
<dbReference type="AlphaFoldDB" id="A0AAJ1V3F2"/>
<dbReference type="RefSeq" id="WP_006908790.1">
    <property type="nucleotide sequence ID" value="NZ_CP138857.1"/>
</dbReference>
<keyword evidence="1" id="KW-1133">Transmembrane helix</keyword>
<evidence type="ECO:0000313" key="3">
    <source>
        <dbReference type="Proteomes" id="UP001229251"/>
    </source>
</evidence>
<keyword evidence="1" id="KW-0812">Transmembrane</keyword>
<feature type="transmembrane region" description="Helical" evidence="1">
    <location>
        <begin position="6"/>
        <end position="23"/>
    </location>
</feature>
<reference evidence="2" key="1">
    <citation type="submission" date="2023-05" db="EMBL/GenBank/DDBJ databases">
        <title>Cataloging the Phylogenetic Diversity of Human Bladder Bacteria.</title>
        <authorList>
            <person name="Du J."/>
        </authorList>
    </citation>
    <scope>NUCLEOTIDE SEQUENCE</scope>
    <source>
        <strain evidence="2">UMB1231</strain>
    </source>
</reference>
<protein>
    <submittedName>
        <fullName evidence="2">YvrJ family protein</fullName>
    </submittedName>
</protein>
<dbReference type="Pfam" id="PF12841">
    <property type="entry name" value="YvrJ"/>
    <property type="match status" value="1"/>
</dbReference>
<name>A0AAJ1V3F2_9LACT</name>
<evidence type="ECO:0000256" key="1">
    <source>
        <dbReference type="SAM" id="Phobius"/>
    </source>
</evidence>
<evidence type="ECO:0000313" key="2">
    <source>
        <dbReference type="EMBL" id="MDK7187276.1"/>
    </source>
</evidence>
<accession>A0AAJ1V3F2</accession>